<feature type="domain" description="Carrier" evidence="6">
    <location>
        <begin position="963"/>
        <end position="1038"/>
    </location>
</feature>
<dbReference type="InterPro" id="IPR045851">
    <property type="entry name" value="AMP-bd_C_sf"/>
</dbReference>
<dbReference type="NCBIfam" id="TIGR01733">
    <property type="entry name" value="AA-adenyl-dom"/>
    <property type="match status" value="1"/>
</dbReference>
<dbReference type="Pfam" id="PF00668">
    <property type="entry name" value="Condensation"/>
    <property type="match status" value="1"/>
</dbReference>
<dbReference type="PANTHER" id="PTHR45527">
    <property type="entry name" value="NONRIBOSOMAL PEPTIDE SYNTHETASE"/>
    <property type="match status" value="1"/>
</dbReference>
<dbReference type="InterPro" id="IPR016035">
    <property type="entry name" value="Acyl_Trfase/lysoPLipase"/>
</dbReference>
<dbReference type="InterPro" id="IPR010071">
    <property type="entry name" value="AA_adenyl_dom"/>
</dbReference>
<reference evidence="7 8" key="1">
    <citation type="submission" date="2023-06" db="EMBL/GenBank/DDBJ databases">
        <authorList>
            <person name="Oyuntsetseg B."/>
            <person name="Kim S.B."/>
        </authorList>
    </citation>
    <scope>NUCLEOTIDE SEQUENCE [LARGE SCALE GENOMIC DNA]</scope>
    <source>
        <strain evidence="7 8">2-2</strain>
    </source>
</reference>
<dbReference type="InterPro" id="IPR023213">
    <property type="entry name" value="CAT-like_dom_sf"/>
</dbReference>
<proteinExistence type="inferred from homology"/>
<dbReference type="SUPFAM" id="SSF52151">
    <property type="entry name" value="FabD/lysophospholipase-like"/>
    <property type="match status" value="1"/>
</dbReference>
<evidence type="ECO:0000259" key="6">
    <source>
        <dbReference type="PROSITE" id="PS50075"/>
    </source>
</evidence>
<feature type="compositionally biased region" description="Low complexity" evidence="5">
    <location>
        <begin position="1068"/>
        <end position="1140"/>
    </location>
</feature>
<accession>A0ABY8XH22</accession>
<dbReference type="Proteomes" id="UP001227101">
    <property type="component" value="Chromosome"/>
</dbReference>
<dbReference type="InterPro" id="IPR001227">
    <property type="entry name" value="Ac_transferase_dom_sf"/>
</dbReference>
<dbReference type="SUPFAM" id="SSF47336">
    <property type="entry name" value="ACP-like"/>
    <property type="match status" value="1"/>
</dbReference>
<dbReference type="Pfam" id="PF13193">
    <property type="entry name" value="AMP-binding_C"/>
    <property type="match status" value="1"/>
</dbReference>
<dbReference type="InterPro" id="IPR000873">
    <property type="entry name" value="AMP-dep_synth/lig_dom"/>
</dbReference>
<dbReference type="PROSITE" id="PS00455">
    <property type="entry name" value="AMP_BINDING"/>
    <property type="match status" value="1"/>
</dbReference>
<dbReference type="InterPro" id="IPR036736">
    <property type="entry name" value="ACP-like_sf"/>
</dbReference>
<dbReference type="SMART" id="SM00823">
    <property type="entry name" value="PKS_PP"/>
    <property type="match status" value="1"/>
</dbReference>
<dbReference type="SUPFAM" id="SSF52777">
    <property type="entry name" value="CoA-dependent acyltransferases"/>
    <property type="match status" value="2"/>
</dbReference>
<dbReference type="InterPro" id="IPR009081">
    <property type="entry name" value="PP-bd_ACP"/>
</dbReference>
<evidence type="ECO:0000256" key="1">
    <source>
        <dbReference type="ARBA" id="ARBA00001957"/>
    </source>
</evidence>
<evidence type="ECO:0000256" key="3">
    <source>
        <dbReference type="ARBA" id="ARBA00022553"/>
    </source>
</evidence>
<dbReference type="Pfam" id="PF00550">
    <property type="entry name" value="PP-binding"/>
    <property type="match status" value="1"/>
</dbReference>
<organism evidence="7 8">
    <name type="scientific">Amycolatopsis nalaikhensis</name>
    <dbReference type="NCBI Taxonomy" id="715472"/>
    <lineage>
        <taxon>Bacteria</taxon>
        <taxon>Bacillati</taxon>
        <taxon>Actinomycetota</taxon>
        <taxon>Actinomycetes</taxon>
        <taxon>Pseudonocardiales</taxon>
        <taxon>Pseudonocardiaceae</taxon>
        <taxon>Amycolatopsis</taxon>
    </lineage>
</organism>
<dbReference type="InterPro" id="IPR001242">
    <property type="entry name" value="Condensation_dom"/>
</dbReference>
<dbReference type="InterPro" id="IPR025110">
    <property type="entry name" value="AMP-bd_C"/>
</dbReference>
<dbReference type="Pfam" id="PF00501">
    <property type="entry name" value="AMP-binding"/>
    <property type="match status" value="1"/>
</dbReference>
<keyword evidence="2" id="KW-0596">Phosphopantetheine</keyword>
<comment type="cofactor">
    <cofactor evidence="1">
        <name>pantetheine 4'-phosphate</name>
        <dbReference type="ChEBI" id="CHEBI:47942"/>
    </cofactor>
</comment>
<sequence length="1512" mass="159363">MIEARRPATAEQTEVWLAMQREPESARFTIPLDLELTPGVDVAALRAALGDVVGRHPNLRSAFDAEDGELVQVVHDELPVPFVEHRRPGRYDRAAALEWAAAVASQPFDLASAPLVRGTLLHADDGALFVLAVHHIVSDGWSQNVLVRDLVHAYRERLAGRRPWDAPAPAAESTVDVPAAELAGYWSGLLADQPPSLAPIADRNRPGSVPGPAGFHEIVLTEDVLDRVRAVARERMASPAVVVLSAWLTLLHAWSATADGTTGMLFAARAPEDEDRVDLLARVLPVRSALELTDTFAALVDRVRDQMLDSLEHSAVPSAQLREIRRDGGSALIDNSVFMYFPEQELAWTTGDTTIRVVEHETSAGKYDLSLAALEGESHIRLRIDHDTLVYRDSTAELLLAQLVKLLTDAVADPEATCGALVAACDPFVPSRPATECEPVNRVLLHDMVRRQAELRPDAVAVRYHDEVLTYAELVARAAEVANWLRAEGLGAESLVALLLPPGPASVVFWLGTLMAGAAYLPLDPAYPDAQLQMVIDDARPRLVVGAPGFVERVRLPKCPIYLVDEALAEAARHPSTPPEVEIDPATVFNVLYTSGSTGRPKGVVWPHSGFIRLLNRPDFVPFHHTDVVSQLSPLNFDGATYEVWGALTHGAELVIFDKELTLSPPELRTAFRERGITTLIVSTPLLNRLIEDVPDLFTSLRRVYFGGEIISVPHLEKALRWSAPGTMLHSYGPTENSFTTTWMPVTEIEENTRTLPIGSVVPETDGYVVFDHATMRQAPRGVPGELLLGGRGVTRGYLGNARETARRFIPDPYSRVPGARLYRTGDRVRRLPDGRLEFIGRNDNQVKIRSQRVELGEVESALAAHASVEAAFVTVCLNSRKEKEIAAYVVLGPGGTTEELRRHAREVLPVFAVPRYLVALDRMPLTPNGKIDRRRLPEANAAAAPAPAPAPAAVMPAAPVAAVAESTVDLVREAWAELLEHDTFAMDDNFFDVGGHSLILVKLQAGLRKRFTTAPTIGELLRHTTVRAQVALLANVATVKGAVGGPADADRSAQAAAAAAAGSPAAAAGSPAAAAGSPAAAAGSPAAAAGSPAAAAGSPAAAAGSPAAAGGSAAVPSAATPAGGNRGATEPPAAATTSTGDQVIAVSARSEAALAEARRRLADHLDAMPGLDLAGVAATLDRGRERFTHRFAVVAGSPAAAAAGLRDGVLSTLPVAAGVVDRTRDARLVLAFGPGTPEDRLGETDPGLSPAARVFCAQHTAVTDLTGRGAVPDVVTGTGVGHLTAAVVAGLLSYADGLRLAIALDEPATLTATVEAVDFAAPAVPIATADGIAAAGRPLDAKLWVKHLTYHGDPAELLAAATGTRPAVVVDLGDGGFLTAASARPDLTGVPGGDALAASARLWCTGVDIGLTDGRARRVRLPGYPFARPDTPEPPAPAPVRDTLAAAWEAVTGEPPRGTFPPARLAQLHHRLRLAFDEVPDVATMASTVDFDGLAALLAATAKVTARPLGG</sequence>
<feature type="region of interest" description="Disordered" evidence="5">
    <location>
        <begin position="1068"/>
        <end position="1142"/>
    </location>
</feature>
<evidence type="ECO:0000256" key="4">
    <source>
        <dbReference type="ARBA" id="ARBA00029443"/>
    </source>
</evidence>
<dbReference type="InterPro" id="IPR020806">
    <property type="entry name" value="PKS_PP-bd"/>
</dbReference>
<dbReference type="Gene3D" id="3.30.559.10">
    <property type="entry name" value="Chloramphenicol acetyltransferase-like domain"/>
    <property type="match status" value="1"/>
</dbReference>
<dbReference type="InterPro" id="IPR020845">
    <property type="entry name" value="AMP-binding_CS"/>
</dbReference>
<dbReference type="Gene3D" id="3.40.366.10">
    <property type="entry name" value="Malonyl-Coenzyme A Acyl Carrier Protein, domain 2"/>
    <property type="match status" value="1"/>
</dbReference>
<evidence type="ECO:0000313" key="7">
    <source>
        <dbReference type="EMBL" id="WIV54914.1"/>
    </source>
</evidence>
<dbReference type="Gene3D" id="3.30.70.3290">
    <property type="match status" value="1"/>
</dbReference>
<name>A0ABY8XH22_9PSEU</name>
<dbReference type="Gene3D" id="2.30.38.10">
    <property type="entry name" value="Luciferase, Domain 3"/>
    <property type="match status" value="1"/>
</dbReference>
<evidence type="ECO:0000313" key="8">
    <source>
        <dbReference type="Proteomes" id="UP001227101"/>
    </source>
</evidence>
<dbReference type="SUPFAM" id="SSF56801">
    <property type="entry name" value="Acetyl-CoA synthetase-like"/>
    <property type="match status" value="1"/>
</dbReference>
<gene>
    <name evidence="7" type="ORF">QP939_39745</name>
</gene>
<protein>
    <submittedName>
        <fullName evidence="7">Amino acid adenylation domain-containing protein</fullName>
    </submittedName>
</protein>
<dbReference type="Gene3D" id="3.30.300.30">
    <property type="match status" value="1"/>
</dbReference>
<evidence type="ECO:0000256" key="2">
    <source>
        <dbReference type="ARBA" id="ARBA00022450"/>
    </source>
</evidence>
<dbReference type="Pfam" id="PF22621">
    <property type="entry name" value="CurL-like_PKS_C"/>
    <property type="match status" value="1"/>
</dbReference>
<dbReference type="Gene3D" id="3.30.559.30">
    <property type="entry name" value="Nonribosomal peptide synthetase, condensation domain"/>
    <property type="match status" value="1"/>
</dbReference>
<keyword evidence="3" id="KW-0597">Phosphoprotein</keyword>
<dbReference type="RefSeq" id="WP_285451686.1">
    <property type="nucleotide sequence ID" value="NZ_CP127173.1"/>
</dbReference>
<dbReference type="PROSITE" id="PS50075">
    <property type="entry name" value="CARRIER"/>
    <property type="match status" value="1"/>
</dbReference>
<dbReference type="PANTHER" id="PTHR45527:SF1">
    <property type="entry name" value="FATTY ACID SYNTHASE"/>
    <property type="match status" value="1"/>
</dbReference>
<dbReference type="Gene3D" id="3.40.50.980">
    <property type="match status" value="2"/>
</dbReference>
<dbReference type="EMBL" id="CP127173">
    <property type="protein sequence ID" value="WIV54914.1"/>
    <property type="molecule type" value="Genomic_DNA"/>
</dbReference>
<evidence type="ECO:0000256" key="5">
    <source>
        <dbReference type="SAM" id="MobiDB-lite"/>
    </source>
</evidence>
<dbReference type="Gene3D" id="1.10.1200.10">
    <property type="entry name" value="ACP-like"/>
    <property type="match status" value="1"/>
</dbReference>
<comment type="similarity">
    <text evidence="4">In the C-terminal section; belongs to the NRP synthetase family.</text>
</comment>
<keyword evidence="8" id="KW-1185">Reference proteome</keyword>